<dbReference type="Pfam" id="PF03160">
    <property type="entry name" value="Calx-beta"/>
    <property type="match status" value="1"/>
</dbReference>
<name>A0A813G6C6_POLGL</name>
<evidence type="ECO:0000256" key="3">
    <source>
        <dbReference type="ARBA" id="ARBA00022837"/>
    </source>
</evidence>
<dbReference type="InterPro" id="IPR051171">
    <property type="entry name" value="CaCA"/>
</dbReference>
<feature type="non-terminal residue" evidence="6">
    <location>
        <position position="191"/>
    </location>
</feature>
<comment type="caution">
    <text evidence="6">The sequence shown here is derived from an EMBL/GenBank/DDBJ whole genome shotgun (WGS) entry which is preliminary data.</text>
</comment>
<dbReference type="SUPFAM" id="SSF141072">
    <property type="entry name" value="CalX-like"/>
    <property type="match status" value="1"/>
</dbReference>
<feature type="domain" description="Calx-beta" evidence="5">
    <location>
        <begin position="22"/>
        <end position="117"/>
    </location>
</feature>
<dbReference type="Gene3D" id="2.60.40.2030">
    <property type="match status" value="2"/>
</dbReference>
<accession>A0A813G6C6</accession>
<dbReference type="AlphaFoldDB" id="A0A813G6C6"/>
<dbReference type="GO" id="GO:0007154">
    <property type="term" value="P:cell communication"/>
    <property type="evidence" value="ECO:0007669"/>
    <property type="project" value="InterPro"/>
</dbReference>
<evidence type="ECO:0000313" key="7">
    <source>
        <dbReference type="Proteomes" id="UP000654075"/>
    </source>
</evidence>
<dbReference type="InterPro" id="IPR003644">
    <property type="entry name" value="Calx_beta"/>
</dbReference>
<gene>
    <name evidence="6" type="ORF">PGLA1383_LOCUS38149</name>
</gene>
<dbReference type="Proteomes" id="UP000654075">
    <property type="component" value="Unassembled WGS sequence"/>
</dbReference>
<dbReference type="GO" id="GO:0016020">
    <property type="term" value="C:membrane"/>
    <property type="evidence" value="ECO:0007669"/>
    <property type="project" value="InterPro"/>
</dbReference>
<feature type="non-terminal residue" evidence="6">
    <location>
        <position position="1"/>
    </location>
</feature>
<dbReference type="EMBL" id="CAJNNV010027519">
    <property type="protein sequence ID" value="CAE8620596.1"/>
    <property type="molecule type" value="Genomic_DNA"/>
</dbReference>
<keyword evidence="3" id="KW-0106">Calcium</keyword>
<keyword evidence="1" id="KW-0732">Signal</keyword>
<dbReference type="PANTHER" id="PTHR11878">
    <property type="entry name" value="SODIUM/CALCIUM EXCHANGER"/>
    <property type="match status" value="1"/>
</dbReference>
<keyword evidence="7" id="KW-1185">Reference proteome</keyword>
<dbReference type="SMART" id="SM00237">
    <property type="entry name" value="Calx_beta"/>
    <property type="match status" value="1"/>
</dbReference>
<reference evidence="6" key="1">
    <citation type="submission" date="2021-02" db="EMBL/GenBank/DDBJ databases">
        <authorList>
            <person name="Dougan E. K."/>
            <person name="Rhodes N."/>
            <person name="Thang M."/>
            <person name="Chan C."/>
        </authorList>
    </citation>
    <scope>NUCLEOTIDE SEQUENCE</scope>
</reference>
<protein>
    <recommendedName>
        <fullName evidence="5">Calx-beta domain-containing protein</fullName>
    </recommendedName>
</protein>
<evidence type="ECO:0000256" key="4">
    <source>
        <dbReference type="ARBA" id="ARBA00023065"/>
    </source>
</evidence>
<keyword evidence="4" id="KW-0813">Transport</keyword>
<keyword evidence="2" id="KW-0677">Repeat</keyword>
<dbReference type="InterPro" id="IPR038081">
    <property type="entry name" value="CalX-like_sf"/>
</dbReference>
<evidence type="ECO:0000259" key="5">
    <source>
        <dbReference type="SMART" id="SM00237"/>
    </source>
</evidence>
<evidence type="ECO:0000313" key="6">
    <source>
        <dbReference type="EMBL" id="CAE8620596.1"/>
    </source>
</evidence>
<keyword evidence="4" id="KW-0406">Ion transport</keyword>
<evidence type="ECO:0000256" key="2">
    <source>
        <dbReference type="ARBA" id="ARBA00022737"/>
    </source>
</evidence>
<sequence>VVPTSPTDLSSSSNGMSLPCYPMSEIPEIDVYFRTNRFAVMENCGVARAWVHRHDTTPDGFEIRYRTRPGTAEDHSDFIPTEGKLIFTKGVTELCIDVEIVDDDAFEDDEEFYIDLLDVQCNEVVGTCTVAIIDDDDPGSLSFVSLEVEVYEDLEDTEVLVEVQRSGGCTGAVGCTYVVESDGACSGVHYE</sequence>
<dbReference type="GO" id="GO:0030001">
    <property type="term" value="P:metal ion transport"/>
    <property type="evidence" value="ECO:0007669"/>
    <property type="project" value="TreeGrafter"/>
</dbReference>
<proteinExistence type="predicted"/>
<evidence type="ECO:0000256" key="1">
    <source>
        <dbReference type="ARBA" id="ARBA00022729"/>
    </source>
</evidence>
<organism evidence="6 7">
    <name type="scientific">Polarella glacialis</name>
    <name type="common">Dinoflagellate</name>
    <dbReference type="NCBI Taxonomy" id="89957"/>
    <lineage>
        <taxon>Eukaryota</taxon>
        <taxon>Sar</taxon>
        <taxon>Alveolata</taxon>
        <taxon>Dinophyceae</taxon>
        <taxon>Suessiales</taxon>
        <taxon>Suessiaceae</taxon>
        <taxon>Polarella</taxon>
    </lineage>
</organism>
<dbReference type="PANTHER" id="PTHR11878:SF65">
    <property type="entry name" value="NA_CA-EXCHANGE PROTEIN, ISOFORM G"/>
    <property type="match status" value="1"/>
</dbReference>